<dbReference type="Proteomes" id="UP000324800">
    <property type="component" value="Unassembled WGS sequence"/>
</dbReference>
<feature type="region of interest" description="Disordered" evidence="1">
    <location>
        <begin position="100"/>
        <end position="171"/>
    </location>
</feature>
<dbReference type="SUPFAM" id="SSF54001">
    <property type="entry name" value="Cysteine proteinases"/>
    <property type="match status" value="1"/>
</dbReference>
<feature type="compositionally biased region" description="Basic and acidic residues" evidence="1">
    <location>
        <begin position="19"/>
        <end position="45"/>
    </location>
</feature>
<dbReference type="InterPro" id="IPR038765">
    <property type="entry name" value="Papain-like_cys_pep_sf"/>
</dbReference>
<dbReference type="Pfam" id="PF00443">
    <property type="entry name" value="UCH"/>
    <property type="match status" value="1"/>
</dbReference>
<dbReference type="AlphaFoldDB" id="A0A5J4RJW2"/>
<feature type="region of interest" description="Disordered" evidence="1">
    <location>
        <begin position="1"/>
        <end position="58"/>
    </location>
</feature>
<dbReference type="OrthoDB" id="2020758at2759"/>
<accession>A0A5J4RJW2</accession>
<sequence length="203" mass="24133">MPSTRAQKMKSVLLPSNQKKVEKNKKEEDSKQKSRDKDGIKENESGKITQGKPRNKLYSNYSDNNSFLYQLRSVIVHEGNHERGHYYCFARNWVYKEKEQEKQSNSKKLKTKKGRNKEKEKRRRKERDDEDDEYEDYNCVNFASDGLIGDDEDQKDGLESDEEDEDDENENIEKVEQWYLFNDNTVTKVNLSEVLNQQVEIYI</sequence>
<dbReference type="EMBL" id="SNRW01042204">
    <property type="protein sequence ID" value="KAA6333383.1"/>
    <property type="molecule type" value="Genomic_DNA"/>
</dbReference>
<name>A0A5J4RJW2_9EUKA</name>
<feature type="domain" description="USP" evidence="2">
    <location>
        <begin position="1"/>
        <end position="203"/>
    </location>
</feature>
<feature type="compositionally biased region" description="Basic residues" evidence="1">
    <location>
        <begin position="105"/>
        <end position="125"/>
    </location>
</feature>
<evidence type="ECO:0000256" key="1">
    <source>
        <dbReference type="SAM" id="MobiDB-lite"/>
    </source>
</evidence>
<evidence type="ECO:0000313" key="4">
    <source>
        <dbReference type="Proteomes" id="UP000324800"/>
    </source>
</evidence>
<dbReference type="InterPro" id="IPR018200">
    <property type="entry name" value="USP_CS"/>
</dbReference>
<dbReference type="InterPro" id="IPR028889">
    <property type="entry name" value="USP"/>
</dbReference>
<organism evidence="3 4">
    <name type="scientific">Streblomastix strix</name>
    <dbReference type="NCBI Taxonomy" id="222440"/>
    <lineage>
        <taxon>Eukaryota</taxon>
        <taxon>Metamonada</taxon>
        <taxon>Preaxostyla</taxon>
        <taxon>Oxymonadida</taxon>
        <taxon>Streblomastigidae</taxon>
        <taxon>Streblomastix</taxon>
    </lineage>
</organism>
<gene>
    <name evidence="3" type="ORF">EZS28_053179</name>
</gene>
<dbReference type="PROSITE" id="PS50235">
    <property type="entry name" value="USP_3"/>
    <property type="match status" value="1"/>
</dbReference>
<proteinExistence type="predicted"/>
<comment type="caution">
    <text evidence="3">The sequence shown here is derived from an EMBL/GenBank/DDBJ whole genome shotgun (WGS) entry which is preliminary data.</text>
</comment>
<evidence type="ECO:0000313" key="3">
    <source>
        <dbReference type="EMBL" id="KAA6333383.1"/>
    </source>
</evidence>
<dbReference type="GO" id="GO:0016579">
    <property type="term" value="P:protein deubiquitination"/>
    <property type="evidence" value="ECO:0007669"/>
    <property type="project" value="InterPro"/>
</dbReference>
<reference evidence="3 4" key="1">
    <citation type="submission" date="2019-03" db="EMBL/GenBank/DDBJ databases">
        <title>Single cell metagenomics reveals metabolic interactions within the superorganism composed of flagellate Streblomastix strix and complex community of Bacteroidetes bacteria on its surface.</title>
        <authorList>
            <person name="Treitli S.C."/>
            <person name="Kolisko M."/>
            <person name="Husnik F."/>
            <person name="Keeling P."/>
            <person name="Hampl V."/>
        </authorList>
    </citation>
    <scope>NUCLEOTIDE SEQUENCE [LARGE SCALE GENOMIC DNA]</scope>
    <source>
        <strain evidence="3">ST1C</strain>
    </source>
</reference>
<dbReference type="GO" id="GO:0004843">
    <property type="term" value="F:cysteine-type deubiquitinase activity"/>
    <property type="evidence" value="ECO:0007669"/>
    <property type="project" value="InterPro"/>
</dbReference>
<protein>
    <recommendedName>
        <fullName evidence="2">USP domain-containing protein</fullName>
    </recommendedName>
</protein>
<dbReference type="Gene3D" id="3.90.70.10">
    <property type="entry name" value="Cysteine proteinases"/>
    <property type="match status" value="1"/>
</dbReference>
<dbReference type="InterPro" id="IPR001394">
    <property type="entry name" value="Peptidase_C19_UCH"/>
</dbReference>
<dbReference type="PROSITE" id="PS00973">
    <property type="entry name" value="USP_2"/>
    <property type="match status" value="1"/>
</dbReference>
<feature type="compositionally biased region" description="Acidic residues" evidence="1">
    <location>
        <begin position="148"/>
        <end position="170"/>
    </location>
</feature>
<evidence type="ECO:0000259" key="2">
    <source>
        <dbReference type="PROSITE" id="PS50235"/>
    </source>
</evidence>